<dbReference type="AlphaFoldDB" id="C5BS97"/>
<accession>C5BS97</accession>
<name>C5BS97_TERTT</name>
<dbReference type="Pfam" id="PF13614">
    <property type="entry name" value="AAA_31"/>
    <property type="match status" value="1"/>
</dbReference>
<evidence type="ECO:0000313" key="2">
    <source>
        <dbReference type="EMBL" id="ACR13348.1"/>
    </source>
</evidence>
<dbReference type="CDD" id="cd02042">
    <property type="entry name" value="ParAB_family"/>
    <property type="match status" value="1"/>
</dbReference>
<sequence>MRIVACYSMKGGVGKTATAVNIAYWAAKSGIRTLLIDLDPQGASSFYFRVKPSSKSWGKRFFNAYKDLLGQVKASDYDNLDILPAHLNFRKFDVLLSSLKKRKARLKKILSGLSDEYQLIVLDCPPSIGDLSEAVFVAANPIFVPVIPTTLSQRTYAQLLQFFKEKKYPHKKLVPFFSMVQGQKALHKKTMEDMRAQHSNFLDAVIPFSVDVENMGEQRAPVDVFARSRPANRAYVALWKEMVALLNKKAK</sequence>
<proteinExistence type="predicted"/>
<dbReference type="EC" id="6.3.1.-" evidence="2"/>
<dbReference type="PANTHER" id="PTHR13696:SF52">
    <property type="entry name" value="PARA FAMILY PROTEIN CT_582"/>
    <property type="match status" value="1"/>
</dbReference>
<dbReference type="KEGG" id="ttu:TERTU_3713"/>
<organism evidence="2 3">
    <name type="scientific">Teredinibacter turnerae (strain ATCC 39867 / T7901)</name>
    <dbReference type="NCBI Taxonomy" id="377629"/>
    <lineage>
        <taxon>Bacteria</taxon>
        <taxon>Pseudomonadati</taxon>
        <taxon>Pseudomonadota</taxon>
        <taxon>Gammaproteobacteria</taxon>
        <taxon>Cellvibrionales</taxon>
        <taxon>Cellvibrionaceae</taxon>
        <taxon>Teredinibacter</taxon>
    </lineage>
</organism>
<dbReference type="eggNOG" id="COG1192">
    <property type="taxonomic scope" value="Bacteria"/>
</dbReference>
<dbReference type="STRING" id="377629.TERTU_3713"/>
<feature type="domain" description="AAA" evidence="1">
    <location>
        <begin position="1"/>
        <end position="166"/>
    </location>
</feature>
<keyword evidence="2" id="KW-0436">Ligase</keyword>
<dbReference type="EMBL" id="CP001614">
    <property type="protein sequence ID" value="ACR13348.1"/>
    <property type="molecule type" value="Genomic_DNA"/>
</dbReference>
<dbReference type="RefSeq" id="WP_015819461.1">
    <property type="nucleotide sequence ID" value="NC_012997.1"/>
</dbReference>
<dbReference type="Gene3D" id="3.40.50.300">
    <property type="entry name" value="P-loop containing nucleotide triphosphate hydrolases"/>
    <property type="match status" value="1"/>
</dbReference>
<evidence type="ECO:0000259" key="1">
    <source>
        <dbReference type="Pfam" id="PF13614"/>
    </source>
</evidence>
<gene>
    <name evidence="2" type="primary">cbiA</name>
    <name evidence="2" type="ordered locus">TERTU_3713</name>
</gene>
<dbReference type="GO" id="GO:0016874">
    <property type="term" value="F:ligase activity"/>
    <property type="evidence" value="ECO:0007669"/>
    <property type="project" value="UniProtKB-KW"/>
</dbReference>
<dbReference type="Proteomes" id="UP000009080">
    <property type="component" value="Chromosome"/>
</dbReference>
<dbReference type="SUPFAM" id="SSF52540">
    <property type="entry name" value="P-loop containing nucleoside triphosphate hydrolases"/>
    <property type="match status" value="1"/>
</dbReference>
<dbReference type="OrthoDB" id="9785810at2"/>
<dbReference type="InterPro" id="IPR050678">
    <property type="entry name" value="DNA_Partitioning_ATPase"/>
</dbReference>
<keyword evidence="3" id="KW-1185">Reference proteome</keyword>
<dbReference type="InterPro" id="IPR027417">
    <property type="entry name" value="P-loop_NTPase"/>
</dbReference>
<protein>
    <submittedName>
        <fullName evidence="2">Cobyrinic Acid a,c-diamide synthase</fullName>
        <ecNumber evidence="2">6.3.1.-</ecNumber>
    </submittedName>
</protein>
<reference evidence="2 3" key="1">
    <citation type="journal article" date="2009" name="PLoS ONE">
        <title>The complete genome of Teredinibacter turnerae T7901: an intracellular endosymbiont of marine wood-boring bivalves (shipworms).</title>
        <authorList>
            <person name="Yang J.C."/>
            <person name="Madupu R."/>
            <person name="Durkin A.S."/>
            <person name="Ekborg N.A."/>
            <person name="Pedamallu C.S."/>
            <person name="Hostetler J.B."/>
            <person name="Radune D."/>
            <person name="Toms B.S."/>
            <person name="Henrissat B."/>
            <person name="Coutinho P.M."/>
            <person name="Schwarz S."/>
            <person name="Field L."/>
            <person name="Trindade-Silva A.E."/>
            <person name="Soares C.A.G."/>
            <person name="Elshahawi S."/>
            <person name="Hanora A."/>
            <person name="Schmidt E.W."/>
            <person name="Haygood M.G."/>
            <person name="Posfai J."/>
            <person name="Benner J."/>
            <person name="Madinger C."/>
            <person name="Nove J."/>
            <person name="Anton B."/>
            <person name="Chaudhary K."/>
            <person name="Foster J."/>
            <person name="Holman A."/>
            <person name="Kumar S."/>
            <person name="Lessard P.A."/>
            <person name="Luyten Y.A."/>
            <person name="Slatko B."/>
            <person name="Wood N."/>
            <person name="Wu B."/>
            <person name="Teplitski M."/>
            <person name="Mougous J.D."/>
            <person name="Ward N."/>
            <person name="Eisen J.A."/>
            <person name="Badger J.H."/>
            <person name="Distel D.L."/>
        </authorList>
    </citation>
    <scope>NUCLEOTIDE SEQUENCE [LARGE SCALE GENOMIC DNA]</scope>
    <source>
        <strain evidence="3">ATCC 39867 / T7901</strain>
    </source>
</reference>
<dbReference type="InterPro" id="IPR025669">
    <property type="entry name" value="AAA_dom"/>
</dbReference>
<dbReference type="PANTHER" id="PTHR13696">
    <property type="entry name" value="P-LOOP CONTAINING NUCLEOSIDE TRIPHOSPHATE HYDROLASE"/>
    <property type="match status" value="1"/>
</dbReference>
<dbReference type="HOGENOM" id="CLU_037612_1_4_6"/>
<evidence type="ECO:0000313" key="3">
    <source>
        <dbReference type="Proteomes" id="UP000009080"/>
    </source>
</evidence>